<dbReference type="EMBL" id="JADIKF010000039">
    <property type="protein sequence ID" value="MBM7130673.1"/>
    <property type="molecule type" value="Genomic_DNA"/>
</dbReference>
<dbReference type="Pfam" id="PF13620">
    <property type="entry name" value="CarboxypepD_reg"/>
    <property type="match status" value="1"/>
</dbReference>
<reference evidence="1" key="1">
    <citation type="submission" date="2020-10" db="EMBL/GenBank/DDBJ databases">
        <title>Phylogeny of dyella-like bacteria.</title>
        <authorList>
            <person name="Fu J."/>
        </authorList>
    </citation>
    <scope>NUCLEOTIDE SEQUENCE</scope>
    <source>
        <strain evidence="1">DHON07</strain>
    </source>
</reference>
<dbReference type="Gene3D" id="2.60.40.1120">
    <property type="entry name" value="Carboxypeptidase-like, regulatory domain"/>
    <property type="match status" value="1"/>
</dbReference>
<sequence length="131" mass="13703">MKTNKNSQAVGHAHQHSRYALKLLAAIAVSAFGATALNAAYAQETSSSIGGKAPAESTVTIHSDNGLTRHVSADSKGRYRFPALIPGTYLVSLEKDGQTVAQVQGVPLFASRASKVDFACDNDQCTGALAR</sequence>
<dbReference type="SUPFAM" id="SSF49478">
    <property type="entry name" value="Cna protein B-type domain"/>
    <property type="match status" value="1"/>
</dbReference>
<gene>
    <name evidence="1" type="ORF">ISS99_14130</name>
</gene>
<dbReference type="Proteomes" id="UP001430193">
    <property type="component" value="Unassembled WGS sequence"/>
</dbReference>
<protein>
    <submittedName>
        <fullName evidence="1">Carboxypeptidase regulatory-like domain-containing protein</fullName>
    </submittedName>
</protein>
<organism evidence="1 2">
    <name type="scientific">Dyella mobilis</name>
    <dbReference type="NCBI Taxonomy" id="1849582"/>
    <lineage>
        <taxon>Bacteria</taxon>
        <taxon>Pseudomonadati</taxon>
        <taxon>Pseudomonadota</taxon>
        <taxon>Gammaproteobacteria</taxon>
        <taxon>Lysobacterales</taxon>
        <taxon>Rhodanobacteraceae</taxon>
        <taxon>Dyella</taxon>
    </lineage>
</organism>
<evidence type="ECO:0000313" key="2">
    <source>
        <dbReference type="Proteomes" id="UP001430193"/>
    </source>
</evidence>
<keyword evidence="2" id="KW-1185">Reference proteome</keyword>
<name>A0ABS2KJT4_9GAMM</name>
<accession>A0ABS2KJT4</accession>
<proteinExistence type="predicted"/>
<comment type="caution">
    <text evidence="1">The sequence shown here is derived from an EMBL/GenBank/DDBJ whole genome shotgun (WGS) entry which is preliminary data.</text>
</comment>
<dbReference type="RefSeq" id="WP_204632234.1">
    <property type="nucleotide sequence ID" value="NZ_BSOC01000002.1"/>
</dbReference>
<evidence type="ECO:0000313" key="1">
    <source>
        <dbReference type="EMBL" id="MBM7130673.1"/>
    </source>
</evidence>